<dbReference type="CDD" id="cd00082">
    <property type="entry name" value="HisKA"/>
    <property type="match status" value="1"/>
</dbReference>
<dbReference type="PANTHER" id="PTHR45453:SF1">
    <property type="entry name" value="PHOSPHATE REGULON SENSOR PROTEIN PHOR"/>
    <property type="match status" value="1"/>
</dbReference>
<accession>A0ABM8II05</accession>
<evidence type="ECO:0000256" key="1">
    <source>
        <dbReference type="ARBA" id="ARBA00000085"/>
    </source>
</evidence>
<evidence type="ECO:0000256" key="7">
    <source>
        <dbReference type="ARBA" id="ARBA00023012"/>
    </source>
</evidence>
<feature type="domain" description="Histidine kinase" evidence="9">
    <location>
        <begin position="204"/>
        <end position="421"/>
    </location>
</feature>
<keyword evidence="8" id="KW-0472">Membrane</keyword>
<gene>
    <name evidence="10" type="ORF">T23_09620</name>
</gene>
<evidence type="ECO:0000256" key="4">
    <source>
        <dbReference type="ARBA" id="ARBA00022553"/>
    </source>
</evidence>
<dbReference type="Proteomes" id="UP001432099">
    <property type="component" value="Chromosome"/>
</dbReference>
<keyword evidence="6 10" id="KW-0418">Kinase</keyword>
<evidence type="ECO:0000259" key="9">
    <source>
        <dbReference type="PROSITE" id="PS50109"/>
    </source>
</evidence>
<organism evidence="10 11">
    <name type="scientific">Turicibacter faecis</name>
    <dbReference type="NCBI Taxonomy" id="2963365"/>
    <lineage>
        <taxon>Bacteria</taxon>
        <taxon>Bacillati</taxon>
        <taxon>Bacillota</taxon>
        <taxon>Erysipelotrichia</taxon>
        <taxon>Erysipelotrichales</taxon>
        <taxon>Turicibacteraceae</taxon>
        <taxon>Turicibacter</taxon>
    </lineage>
</organism>
<dbReference type="InterPro" id="IPR003661">
    <property type="entry name" value="HisK_dim/P_dom"/>
</dbReference>
<dbReference type="InterPro" id="IPR036097">
    <property type="entry name" value="HisK_dim/P_sf"/>
</dbReference>
<sequence>MIPHLKRRFLLIHLSILLTVFLSIFISTYGLMSKAETRQALKIMEELARNDGNLPPPLMNEPKKWGPLKKSPFNPLLLQSSFIFKINEEGQIVASISHLPPDTSIESPQELVERVLAKDKETGTFSFEGFKLRYLIQPRPDGEKLLVFLDRSAELATLTQLTMILLAIGGLSLIVLTIISYFLANWAIRPIAKSYELQQQFMADASHELKTPIAVIKTTLEVLTTHPKQTIEASEKWINYLQTESNRMEKLVNDLLFLAKSDSQEMEMTLTPFSLSDALMTAILPLESVAFESHKQLALDIEPELIAYGDVTRIQQVVVILLDNAIKHALDGSTIHISLKRRPSVYELTVQNTGTVIATEDLPKIFDRFYRADASRTRETGGHGLGLAIAKSIITAHHGNIFATSTSSGKTTFVVTLPIKPS</sequence>
<keyword evidence="11" id="KW-1185">Reference proteome</keyword>
<evidence type="ECO:0000256" key="6">
    <source>
        <dbReference type="ARBA" id="ARBA00022777"/>
    </source>
</evidence>
<evidence type="ECO:0000256" key="3">
    <source>
        <dbReference type="ARBA" id="ARBA00012438"/>
    </source>
</evidence>
<keyword evidence="4" id="KW-0597">Phosphoprotein</keyword>
<dbReference type="InterPro" id="IPR004358">
    <property type="entry name" value="Sig_transdc_His_kin-like_C"/>
</dbReference>
<dbReference type="SUPFAM" id="SSF55874">
    <property type="entry name" value="ATPase domain of HSP90 chaperone/DNA topoisomerase II/histidine kinase"/>
    <property type="match status" value="1"/>
</dbReference>
<reference evidence="10" key="1">
    <citation type="journal article" date="2024" name="Int. J. Syst. Evol. Microbiol.">
        <title>Turicibacter faecis sp. nov., isolated from faeces of heart failure mouse model.</title>
        <authorList>
            <person name="Imamura Y."/>
            <person name="Motooka D."/>
            <person name="Nakajima Y."/>
            <person name="Ito S."/>
            <person name="Kitakaze M."/>
            <person name="Iida T."/>
            <person name="Nakamura S."/>
        </authorList>
    </citation>
    <scope>NUCLEOTIDE SEQUENCE</scope>
    <source>
        <strain evidence="10">TC023</strain>
    </source>
</reference>
<protein>
    <recommendedName>
        <fullName evidence="3">histidine kinase</fullName>
        <ecNumber evidence="3">2.7.13.3</ecNumber>
    </recommendedName>
</protein>
<evidence type="ECO:0000313" key="10">
    <source>
        <dbReference type="EMBL" id="BEH90860.1"/>
    </source>
</evidence>
<dbReference type="InterPro" id="IPR050351">
    <property type="entry name" value="BphY/WalK/GraS-like"/>
</dbReference>
<dbReference type="SUPFAM" id="SSF47384">
    <property type="entry name" value="Homodimeric domain of signal transducing histidine kinase"/>
    <property type="match status" value="1"/>
</dbReference>
<feature type="transmembrane region" description="Helical" evidence="8">
    <location>
        <begin position="12"/>
        <end position="32"/>
    </location>
</feature>
<dbReference type="InterPro" id="IPR005467">
    <property type="entry name" value="His_kinase_dom"/>
</dbReference>
<keyword evidence="8" id="KW-1133">Transmembrane helix</keyword>
<dbReference type="EC" id="2.7.13.3" evidence="3"/>
<dbReference type="Gene3D" id="3.30.565.10">
    <property type="entry name" value="Histidine kinase-like ATPase, C-terminal domain"/>
    <property type="match status" value="1"/>
</dbReference>
<evidence type="ECO:0000313" key="11">
    <source>
        <dbReference type="Proteomes" id="UP001432099"/>
    </source>
</evidence>
<dbReference type="InterPro" id="IPR036890">
    <property type="entry name" value="HATPase_C_sf"/>
</dbReference>
<dbReference type="PANTHER" id="PTHR45453">
    <property type="entry name" value="PHOSPHATE REGULON SENSOR PROTEIN PHOR"/>
    <property type="match status" value="1"/>
</dbReference>
<feature type="transmembrane region" description="Helical" evidence="8">
    <location>
        <begin position="161"/>
        <end position="184"/>
    </location>
</feature>
<dbReference type="CDD" id="cd00075">
    <property type="entry name" value="HATPase"/>
    <property type="match status" value="1"/>
</dbReference>
<keyword evidence="8" id="KW-0812">Transmembrane</keyword>
<evidence type="ECO:0000256" key="8">
    <source>
        <dbReference type="SAM" id="Phobius"/>
    </source>
</evidence>
<dbReference type="GO" id="GO:0016301">
    <property type="term" value="F:kinase activity"/>
    <property type="evidence" value="ECO:0007669"/>
    <property type="project" value="UniProtKB-KW"/>
</dbReference>
<keyword evidence="7" id="KW-0902">Two-component regulatory system</keyword>
<dbReference type="Pfam" id="PF02518">
    <property type="entry name" value="HATPase_c"/>
    <property type="match status" value="1"/>
</dbReference>
<dbReference type="Gene3D" id="1.10.287.130">
    <property type="match status" value="1"/>
</dbReference>
<dbReference type="Pfam" id="PF00512">
    <property type="entry name" value="HisKA"/>
    <property type="match status" value="1"/>
</dbReference>
<keyword evidence="5" id="KW-0808">Transferase</keyword>
<evidence type="ECO:0000256" key="2">
    <source>
        <dbReference type="ARBA" id="ARBA00004370"/>
    </source>
</evidence>
<dbReference type="PRINTS" id="PR00344">
    <property type="entry name" value="BCTRLSENSOR"/>
</dbReference>
<dbReference type="SMART" id="SM00388">
    <property type="entry name" value="HisKA"/>
    <property type="match status" value="1"/>
</dbReference>
<dbReference type="EMBL" id="AP028127">
    <property type="protein sequence ID" value="BEH90860.1"/>
    <property type="molecule type" value="Genomic_DNA"/>
</dbReference>
<dbReference type="InterPro" id="IPR003594">
    <property type="entry name" value="HATPase_dom"/>
</dbReference>
<proteinExistence type="predicted"/>
<evidence type="ECO:0000256" key="5">
    <source>
        <dbReference type="ARBA" id="ARBA00022679"/>
    </source>
</evidence>
<comment type="subcellular location">
    <subcellularLocation>
        <location evidence="2">Membrane</location>
    </subcellularLocation>
</comment>
<dbReference type="SMART" id="SM00387">
    <property type="entry name" value="HATPase_c"/>
    <property type="match status" value="1"/>
</dbReference>
<dbReference type="PROSITE" id="PS50109">
    <property type="entry name" value="HIS_KIN"/>
    <property type="match status" value="1"/>
</dbReference>
<comment type="catalytic activity">
    <reaction evidence="1">
        <text>ATP + protein L-histidine = ADP + protein N-phospho-L-histidine.</text>
        <dbReference type="EC" id="2.7.13.3"/>
    </reaction>
</comment>
<name>A0ABM8II05_9FIRM</name>